<name>A0AAW8LN35_ACILW</name>
<organism evidence="1 2">
    <name type="scientific">Acinetobacter lwoffii</name>
    <dbReference type="NCBI Taxonomy" id="28090"/>
    <lineage>
        <taxon>Bacteria</taxon>
        <taxon>Pseudomonadati</taxon>
        <taxon>Pseudomonadota</taxon>
        <taxon>Gammaproteobacteria</taxon>
        <taxon>Moraxellales</taxon>
        <taxon>Moraxellaceae</taxon>
        <taxon>Acinetobacter</taxon>
    </lineage>
</organism>
<dbReference type="RefSeq" id="WP_310077932.1">
    <property type="nucleotide sequence ID" value="NZ_JAVDSC010000012.1"/>
</dbReference>
<dbReference type="EMBL" id="JAVDSC010000012">
    <property type="protein sequence ID" value="MDR6630424.1"/>
    <property type="molecule type" value="Genomic_DNA"/>
</dbReference>
<dbReference type="Pfam" id="PF26211">
    <property type="entry name" value="Phage_phiTE_072"/>
    <property type="match status" value="1"/>
</dbReference>
<reference evidence="1" key="1">
    <citation type="submission" date="2023-07" db="EMBL/GenBank/DDBJ databases">
        <title>Sorghum-associated microbial communities from plants grown in Nebraska, USA.</title>
        <authorList>
            <person name="Schachtman D."/>
        </authorList>
    </citation>
    <scope>NUCLEOTIDE SEQUENCE</scope>
    <source>
        <strain evidence="1">BE44</strain>
    </source>
</reference>
<proteinExistence type="predicted"/>
<evidence type="ECO:0000313" key="2">
    <source>
        <dbReference type="Proteomes" id="UP001262767"/>
    </source>
</evidence>
<comment type="caution">
    <text evidence="1">The sequence shown here is derived from an EMBL/GenBank/DDBJ whole genome shotgun (WGS) entry which is preliminary data.</text>
</comment>
<evidence type="ECO:0000313" key="1">
    <source>
        <dbReference type="EMBL" id="MDR6630424.1"/>
    </source>
</evidence>
<dbReference type="Proteomes" id="UP001262767">
    <property type="component" value="Unassembled WGS sequence"/>
</dbReference>
<dbReference type="InterPro" id="IPR058701">
    <property type="entry name" value="PhiTE_072-like"/>
</dbReference>
<dbReference type="AlphaFoldDB" id="A0AAW8LN35"/>
<accession>A0AAW8LN35</accession>
<protein>
    <submittedName>
        <fullName evidence="1">Uncharacterized protein</fullName>
    </submittedName>
</protein>
<gene>
    <name evidence="1" type="ORF">J2X86_002479</name>
</gene>
<sequence>MYLEPNNRYSEGGGRINIAIPEHDVIGTHFFSHVGPDTLIEFIAGCDAPYLMDKLFKIESSIPLEDSNDVFEWVREQGMEQLKEARHSGVVSKRELRKLHEFLNGRDFDSARHLVECLETDLFTTVSNIYGDDWYFELNLSKPNPRYQEVKRIMEGVLSALRETIKAQAPKSAVVTDQVLMPMEPTQEIFRAFYDAFNLSEGGNTAQRFKEGYKAIVQYIRGQENEKSAP</sequence>